<feature type="binding site" evidence="1">
    <location>
        <position position="31"/>
    </location>
    <ligand>
        <name>Zn(2+)</name>
        <dbReference type="ChEBI" id="CHEBI:29105"/>
    </ligand>
</feature>
<keyword evidence="1" id="KW-0479">Metal-binding</keyword>
<dbReference type="InterPro" id="IPR029063">
    <property type="entry name" value="SAM-dependent_MTases_sf"/>
</dbReference>
<protein>
    <submittedName>
        <fullName evidence="5">Methyltransferase domain-containing protein</fullName>
    </submittedName>
</protein>
<dbReference type="Gene3D" id="3.40.50.150">
    <property type="entry name" value="Vaccinia Virus protein VP39"/>
    <property type="match status" value="1"/>
</dbReference>
<feature type="binding site" evidence="1">
    <location>
        <position position="11"/>
    </location>
    <ligand>
        <name>Zn(2+)</name>
        <dbReference type="ChEBI" id="CHEBI:29105"/>
    </ligand>
</feature>
<feature type="binding site" evidence="2">
    <location>
        <position position="191"/>
    </location>
    <ligand>
        <name>S-adenosyl-L-methionine</name>
        <dbReference type="ChEBI" id="CHEBI:59789"/>
    </ligand>
</feature>
<evidence type="ECO:0000256" key="1">
    <source>
        <dbReference type="PIRSR" id="PIRSR018249-1"/>
    </source>
</evidence>
<feature type="binding site" evidence="1">
    <location>
        <position position="14"/>
    </location>
    <ligand>
        <name>Zn(2+)</name>
        <dbReference type="ChEBI" id="CHEBI:29105"/>
    </ligand>
</feature>
<feature type="binding site" evidence="2">
    <location>
        <begin position="103"/>
        <end position="104"/>
    </location>
    <ligand>
        <name>S-adenosyl-L-methionine</name>
        <dbReference type="ChEBI" id="CHEBI:59789"/>
    </ligand>
</feature>
<feature type="domain" description="Methyltransferase" evidence="3">
    <location>
        <begin position="96"/>
        <end position="180"/>
    </location>
</feature>
<accession>A0A9X2RRS6</accession>
<feature type="domain" description="23S rRNA (guanine(745)-N(1))-methyltransferase N-terminal" evidence="4">
    <location>
        <begin position="10"/>
        <end position="48"/>
    </location>
</feature>
<dbReference type="Proteomes" id="UP001142400">
    <property type="component" value="Unassembled WGS sequence"/>
</dbReference>
<keyword evidence="1" id="KW-0862">Zinc</keyword>
<comment type="caution">
    <text evidence="5">The sequence shown here is derived from an EMBL/GenBank/DDBJ whole genome shotgun (WGS) entry which is preliminary data.</text>
</comment>
<keyword evidence="6" id="KW-1185">Reference proteome</keyword>
<dbReference type="Pfam" id="PF21302">
    <property type="entry name" value="Zn_ribbon_RlmA"/>
    <property type="match status" value="1"/>
</dbReference>
<dbReference type="CDD" id="cd02440">
    <property type="entry name" value="AdoMet_MTases"/>
    <property type="match status" value="1"/>
</dbReference>
<feature type="binding site" evidence="2">
    <location>
        <position position="70"/>
    </location>
    <ligand>
        <name>S-adenosyl-L-methionine</name>
        <dbReference type="ChEBI" id="CHEBI:59789"/>
    </ligand>
</feature>
<dbReference type="Pfam" id="PF13649">
    <property type="entry name" value="Methyltransf_25"/>
    <property type="match status" value="1"/>
</dbReference>
<proteinExistence type="predicted"/>
<dbReference type="InterPro" id="IPR048647">
    <property type="entry name" value="RlmA_N"/>
</dbReference>
<sequence length="283" mass="30513">MRKEAVRYLRCPHCSGAMAMTDGTLRCPLGHSFDVAKQGYVNLLPAAARFSADTAAMVAARADFLAAGHYAPIAEALATLARATAPAPTGGDPGCVVDIGGGTGYHHARVMAEFPGHEGILLDISKFAARRAARAHPRISAVVADAWDGLPIADGAASVVLNVFAPRNPAELRRILRPEGVLLVVTPRPDHLRELVEALGLLRVDEQKDERLADRFSAYFTEVARERSRNTMALDHKAVPRLVGMGPNAWHQHGERLEERIASLPEPCEVTVSITLTAYRPLV</sequence>
<dbReference type="AlphaFoldDB" id="A0A9X2RRS6"/>
<evidence type="ECO:0000313" key="5">
    <source>
        <dbReference type="EMBL" id="MCQ8828671.1"/>
    </source>
</evidence>
<feature type="binding site" evidence="1">
    <location>
        <position position="27"/>
    </location>
    <ligand>
        <name>Zn(2+)</name>
        <dbReference type="ChEBI" id="CHEBI:29105"/>
    </ligand>
</feature>
<name>A0A9X2RRS6_STRMQ</name>
<gene>
    <name evidence="5" type="ORF">NQU54_06150</name>
</gene>
<evidence type="ECO:0000259" key="3">
    <source>
        <dbReference type="Pfam" id="PF13649"/>
    </source>
</evidence>
<dbReference type="GO" id="GO:0046872">
    <property type="term" value="F:metal ion binding"/>
    <property type="evidence" value="ECO:0007669"/>
    <property type="project" value="UniProtKB-KW"/>
</dbReference>
<keyword evidence="2" id="KW-0949">S-adenosyl-L-methionine</keyword>
<evidence type="ECO:0000256" key="2">
    <source>
        <dbReference type="PIRSR" id="PIRSR018249-2"/>
    </source>
</evidence>
<dbReference type="GO" id="GO:0032259">
    <property type="term" value="P:methylation"/>
    <property type="evidence" value="ECO:0007669"/>
    <property type="project" value="UniProtKB-KW"/>
</dbReference>
<evidence type="ECO:0000259" key="4">
    <source>
        <dbReference type="Pfam" id="PF21302"/>
    </source>
</evidence>
<dbReference type="EMBL" id="JANIIC010000005">
    <property type="protein sequence ID" value="MCQ8828671.1"/>
    <property type="molecule type" value="Genomic_DNA"/>
</dbReference>
<organism evidence="5 6">
    <name type="scientific">Streptomyces malaysiensis subsp. samsunensis</name>
    <dbReference type="NCBI Taxonomy" id="459658"/>
    <lineage>
        <taxon>Bacteria</taxon>
        <taxon>Bacillati</taxon>
        <taxon>Actinomycetota</taxon>
        <taxon>Actinomycetes</taxon>
        <taxon>Kitasatosporales</taxon>
        <taxon>Streptomycetaceae</taxon>
        <taxon>Streptomyces</taxon>
        <taxon>Streptomyces violaceusniger group</taxon>
    </lineage>
</organism>
<dbReference type="PIRSF" id="PIRSF018249">
    <property type="entry name" value="MyrA_prd"/>
    <property type="match status" value="1"/>
</dbReference>
<dbReference type="InterPro" id="IPR016718">
    <property type="entry name" value="rRNA_m1G-MeTrfase_A_prd"/>
</dbReference>
<evidence type="ECO:0000313" key="6">
    <source>
        <dbReference type="Proteomes" id="UP001142400"/>
    </source>
</evidence>
<dbReference type="SUPFAM" id="SSF53335">
    <property type="entry name" value="S-adenosyl-L-methionine-dependent methyltransferases"/>
    <property type="match status" value="1"/>
</dbReference>
<dbReference type="GO" id="GO:0008168">
    <property type="term" value="F:methyltransferase activity"/>
    <property type="evidence" value="ECO:0007669"/>
    <property type="project" value="UniProtKB-KW"/>
</dbReference>
<dbReference type="InterPro" id="IPR041698">
    <property type="entry name" value="Methyltransf_25"/>
</dbReference>
<keyword evidence="5" id="KW-0808">Transferase</keyword>
<keyword evidence="5" id="KW-0489">Methyltransferase</keyword>
<dbReference type="RefSeq" id="WP_257630148.1">
    <property type="nucleotide sequence ID" value="NZ_JANIIC010000005.1"/>
</dbReference>
<reference evidence="5" key="1">
    <citation type="submission" date="2022-06" db="EMBL/GenBank/DDBJ databases">
        <title>WGS of actinobacteria.</title>
        <authorList>
            <person name="Thawai C."/>
        </authorList>
    </citation>
    <scope>NUCLEOTIDE SEQUENCE</scope>
    <source>
        <strain evidence="5">DSM 42010</strain>
    </source>
</reference>